<comment type="subcellular location">
    <subcellularLocation>
        <location evidence="1">Cell membrane</location>
        <topology evidence="1">Multi-pass membrane protein</topology>
    </subcellularLocation>
</comment>
<dbReference type="InterPro" id="IPR011701">
    <property type="entry name" value="MFS"/>
</dbReference>
<sequence length="399" mass="41838">MNPWRDMRGLPRDLWILAAAILVNRIGSMAVPFLSLYLTRHLGHDVGVAGLMLATYGAGALCGATIAGRLCDRIGPGRILFGSMLGSGLLLLVYPLLRSVPALAVVTFALAATAEAFRPASLVVVTALAPRERRKPAYAFARLAGNLGMSIGPPVGGLLSELWYPSLFIVEGMTSLLAALLIFASPLRQRSQGLQMEDVPPSVAKLAVARDPVLLALLLGVLLTGMIFFQFDSTLPLYLVRHLDMPGYSFGALITVNTLLIVVVELPLNSATAHWRHAWALGLGAILLGGGFGALALAEGPFSLVMSVTLWTFGEMILTPAATAAIAERAPEGRVGEYMGLHSTTTGLAFMLGPSAGLLVLNRFGPGVLWPCALAVGVVAALIFGTATARLPSPKAAEG</sequence>
<evidence type="ECO:0000313" key="9">
    <source>
        <dbReference type="EMBL" id="EYF04544.1"/>
    </source>
</evidence>
<keyword evidence="2" id="KW-0813">Transport</keyword>
<feature type="transmembrane region" description="Helical" evidence="7">
    <location>
        <begin position="162"/>
        <end position="184"/>
    </location>
</feature>
<dbReference type="EMBL" id="ASRX01000032">
    <property type="protein sequence ID" value="EYF04544.1"/>
    <property type="molecule type" value="Genomic_DNA"/>
</dbReference>
<feature type="transmembrane region" description="Helical" evidence="7">
    <location>
        <begin position="46"/>
        <end position="67"/>
    </location>
</feature>
<evidence type="ECO:0000256" key="1">
    <source>
        <dbReference type="ARBA" id="ARBA00004651"/>
    </source>
</evidence>
<evidence type="ECO:0000256" key="3">
    <source>
        <dbReference type="ARBA" id="ARBA00022475"/>
    </source>
</evidence>
<dbReference type="eggNOG" id="COG2814">
    <property type="taxonomic scope" value="Bacteria"/>
</dbReference>
<evidence type="ECO:0000256" key="6">
    <source>
        <dbReference type="ARBA" id="ARBA00023136"/>
    </source>
</evidence>
<dbReference type="STRING" id="1192034.CAP_4364"/>
<dbReference type="PANTHER" id="PTHR23517:SF2">
    <property type="entry name" value="MULTIDRUG RESISTANCE PROTEIN MDTH"/>
    <property type="match status" value="1"/>
</dbReference>
<dbReference type="GO" id="GO:0022857">
    <property type="term" value="F:transmembrane transporter activity"/>
    <property type="evidence" value="ECO:0007669"/>
    <property type="project" value="InterPro"/>
</dbReference>
<keyword evidence="6 7" id="KW-0472">Membrane</keyword>
<accession>A0A017T5S9</accession>
<feature type="domain" description="Major facilitator superfamily (MFS) profile" evidence="8">
    <location>
        <begin position="13"/>
        <end position="389"/>
    </location>
</feature>
<dbReference type="SUPFAM" id="SSF103473">
    <property type="entry name" value="MFS general substrate transporter"/>
    <property type="match status" value="1"/>
</dbReference>
<dbReference type="Gene3D" id="1.20.1250.20">
    <property type="entry name" value="MFS general substrate transporter like domains"/>
    <property type="match status" value="1"/>
</dbReference>
<feature type="transmembrane region" description="Helical" evidence="7">
    <location>
        <begin position="14"/>
        <end position="34"/>
    </location>
</feature>
<feature type="transmembrane region" description="Helical" evidence="7">
    <location>
        <begin position="339"/>
        <end position="361"/>
    </location>
</feature>
<protein>
    <recommendedName>
        <fullName evidence="8">Major facilitator superfamily (MFS) profile domain-containing protein</fullName>
    </recommendedName>
</protein>
<proteinExistence type="predicted"/>
<dbReference type="PANTHER" id="PTHR23517">
    <property type="entry name" value="RESISTANCE PROTEIN MDTM, PUTATIVE-RELATED-RELATED"/>
    <property type="match status" value="1"/>
</dbReference>
<gene>
    <name evidence="9" type="ORF">CAP_4364</name>
</gene>
<dbReference type="Proteomes" id="UP000019678">
    <property type="component" value="Unassembled WGS sequence"/>
</dbReference>
<dbReference type="OrthoDB" id="5379144at2"/>
<dbReference type="InterPro" id="IPR036259">
    <property type="entry name" value="MFS_trans_sf"/>
</dbReference>
<organism evidence="9 10">
    <name type="scientific">Chondromyces apiculatus DSM 436</name>
    <dbReference type="NCBI Taxonomy" id="1192034"/>
    <lineage>
        <taxon>Bacteria</taxon>
        <taxon>Pseudomonadati</taxon>
        <taxon>Myxococcota</taxon>
        <taxon>Polyangia</taxon>
        <taxon>Polyangiales</taxon>
        <taxon>Polyangiaceae</taxon>
        <taxon>Chondromyces</taxon>
    </lineage>
</organism>
<dbReference type="AlphaFoldDB" id="A0A017T5S9"/>
<evidence type="ECO:0000313" key="10">
    <source>
        <dbReference type="Proteomes" id="UP000019678"/>
    </source>
</evidence>
<feature type="transmembrane region" description="Helical" evidence="7">
    <location>
        <begin position="137"/>
        <end position="156"/>
    </location>
</feature>
<comment type="caution">
    <text evidence="9">The sequence shown here is derived from an EMBL/GenBank/DDBJ whole genome shotgun (WGS) entry which is preliminary data.</text>
</comment>
<feature type="transmembrane region" description="Helical" evidence="7">
    <location>
        <begin position="247"/>
        <end position="266"/>
    </location>
</feature>
<evidence type="ECO:0000259" key="8">
    <source>
        <dbReference type="PROSITE" id="PS50850"/>
    </source>
</evidence>
<dbReference type="GO" id="GO:0005886">
    <property type="term" value="C:plasma membrane"/>
    <property type="evidence" value="ECO:0007669"/>
    <property type="project" value="UniProtKB-SubCell"/>
</dbReference>
<evidence type="ECO:0000256" key="2">
    <source>
        <dbReference type="ARBA" id="ARBA00022448"/>
    </source>
</evidence>
<name>A0A017T5S9_9BACT</name>
<feature type="transmembrane region" description="Helical" evidence="7">
    <location>
        <begin position="278"/>
        <end position="298"/>
    </location>
</feature>
<evidence type="ECO:0000256" key="7">
    <source>
        <dbReference type="SAM" id="Phobius"/>
    </source>
</evidence>
<keyword evidence="3" id="KW-1003">Cell membrane</keyword>
<feature type="transmembrane region" description="Helical" evidence="7">
    <location>
        <begin position="367"/>
        <end position="385"/>
    </location>
</feature>
<evidence type="ECO:0000256" key="5">
    <source>
        <dbReference type="ARBA" id="ARBA00022989"/>
    </source>
</evidence>
<keyword evidence="4 7" id="KW-0812">Transmembrane</keyword>
<dbReference type="Pfam" id="PF07690">
    <property type="entry name" value="MFS_1"/>
    <property type="match status" value="1"/>
</dbReference>
<dbReference type="PROSITE" id="PS50850">
    <property type="entry name" value="MFS"/>
    <property type="match status" value="1"/>
</dbReference>
<reference evidence="9 10" key="1">
    <citation type="submission" date="2013-05" db="EMBL/GenBank/DDBJ databases">
        <title>Genome assembly of Chondromyces apiculatus DSM 436.</title>
        <authorList>
            <person name="Sharma G."/>
            <person name="Khatri I."/>
            <person name="Kaur C."/>
            <person name="Mayilraj S."/>
            <person name="Subramanian S."/>
        </authorList>
    </citation>
    <scope>NUCLEOTIDE SEQUENCE [LARGE SCALE GENOMIC DNA]</scope>
    <source>
        <strain evidence="9 10">DSM 436</strain>
    </source>
</reference>
<dbReference type="InterPro" id="IPR050171">
    <property type="entry name" value="MFS_Transporters"/>
</dbReference>
<feature type="transmembrane region" description="Helical" evidence="7">
    <location>
        <begin position="213"/>
        <end position="231"/>
    </location>
</feature>
<keyword evidence="10" id="KW-1185">Reference proteome</keyword>
<keyword evidence="5 7" id="KW-1133">Transmembrane helix</keyword>
<evidence type="ECO:0000256" key="4">
    <source>
        <dbReference type="ARBA" id="ARBA00022692"/>
    </source>
</evidence>
<dbReference type="InterPro" id="IPR020846">
    <property type="entry name" value="MFS_dom"/>
</dbReference>